<accession>A0AA36F761</accession>
<dbReference type="GO" id="GO:0000793">
    <property type="term" value="C:condensed chromosome"/>
    <property type="evidence" value="ECO:0007669"/>
    <property type="project" value="TreeGrafter"/>
</dbReference>
<protein>
    <recommendedName>
        <fullName evidence="2">Mos1 transposase HTH domain-containing protein</fullName>
    </recommendedName>
</protein>
<dbReference type="GO" id="GO:0000014">
    <property type="term" value="F:single-stranded DNA endodeoxyribonuclease activity"/>
    <property type="evidence" value="ECO:0007669"/>
    <property type="project" value="TreeGrafter"/>
</dbReference>
<dbReference type="PANTHER" id="PTHR46060">
    <property type="entry name" value="MARINER MOS1 TRANSPOSASE-LIKE PROTEIN"/>
    <property type="match status" value="1"/>
</dbReference>
<dbReference type="PANTHER" id="PTHR46060:SF2">
    <property type="entry name" value="HISTONE-LYSINE N-METHYLTRANSFERASE SETMAR"/>
    <property type="match status" value="1"/>
</dbReference>
<dbReference type="GO" id="GO:0015074">
    <property type="term" value="P:DNA integration"/>
    <property type="evidence" value="ECO:0007669"/>
    <property type="project" value="TreeGrafter"/>
</dbReference>
<reference evidence="3" key="1">
    <citation type="submission" date="2023-08" db="EMBL/GenBank/DDBJ databases">
        <authorList>
            <person name="Alioto T."/>
            <person name="Alioto T."/>
            <person name="Gomez Garrido J."/>
        </authorList>
    </citation>
    <scope>NUCLEOTIDE SEQUENCE</scope>
</reference>
<evidence type="ECO:0000259" key="2">
    <source>
        <dbReference type="Pfam" id="PF17906"/>
    </source>
</evidence>
<dbReference type="GO" id="GO:0005634">
    <property type="term" value="C:nucleus"/>
    <property type="evidence" value="ECO:0007669"/>
    <property type="project" value="TreeGrafter"/>
</dbReference>
<dbReference type="InterPro" id="IPR041426">
    <property type="entry name" value="Mos1_HTH"/>
</dbReference>
<organism evidence="3 4">
    <name type="scientific">Octopus vulgaris</name>
    <name type="common">Common octopus</name>
    <dbReference type="NCBI Taxonomy" id="6645"/>
    <lineage>
        <taxon>Eukaryota</taxon>
        <taxon>Metazoa</taxon>
        <taxon>Spiralia</taxon>
        <taxon>Lophotrochozoa</taxon>
        <taxon>Mollusca</taxon>
        <taxon>Cephalopoda</taxon>
        <taxon>Coleoidea</taxon>
        <taxon>Octopodiformes</taxon>
        <taxon>Octopoda</taxon>
        <taxon>Incirrata</taxon>
        <taxon>Octopodidae</taxon>
        <taxon>Octopus</taxon>
    </lineage>
</organism>
<dbReference type="GO" id="GO:0046975">
    <property type="term" value="F:histone H3K36 methyltransferase activity"/>
    <property type="evidence" value="ECO:0007669"/>
    <property type="project" value="TreeGrafter"/>
</dbReference>
<dbReference type="EMBL" id="OX597821">
    <property type="protein sequence ID" value="CAI9726740.1"/>
    <property type="molecule type" value="Genomic_DNA"/>
</dbReference>
<name>A0AA36F761_OCTVU</name>
<dbReference type="GO" id="GO:0044774">
    <property type="term" value="P:mitotic DNA integrity checkpoint signaling"/>
    <property type="evidence" value="ECO:0007669"/>
    <property type="project" value="TreeGrafter"/>
</dbReference>
<keyword evidence="4" id="KW-1185">Reference proteome</keyword>
<feature type="compositionally biased region" description="Basic and acidic residues" evidence="1">
    <location>
        <begin position="100"/>
        <end position="112"/>
    </location>
</feature>
<dbReference type="GO" id="GO:0044547">
    <property type="term" value="F:DNA topoisomerase binding"/>
    <property type="evidence" value="ECO:0007669"/>
    <property type="project" value="TreeGrafter"/>
</dbReference>
<evidence type="ECO:0000256" key="1">
    <source>
        <dbReference type="SAM" id="MobiDB-lite"/>
    </source>
</evidence>
<dbReference type="Proteomes" id="UP001162480">
    <property type="component" value="Chromosome 8"/>
</dbReference>
<dbReference type="GO" id="GO:0000729">
    <property type="term" value="P:DNA double-strand break processing"/>
    <property type="evidence" value="ECO:0007669"/>
    <property type="project" value="TreeGrafter"/>
</dbReference>
<evidence type="ECO:0000313" key="3">
    <source>
        <dbReference type="EMBL" id="CAI9726740.1"/>
    </source>
</evidence>
<dbReference type="Gene3D" id="3.30.420.10">
    <property type="entry name" value="Ribonuclease H-like superfamily/Ribonuclease H"/>
    <property type="match status" value="1"/>
</dbReference>
<dbReference type="GO" id="GO:0035861">
    <property type="term" value="C:site of double-strand break"/>
    <property type="evidence" value="ECO:0007669"/>
    <property type="project" value="TreeGrafter"/>
</dbReference>
<feature type="region of interest" description="Disordered" evidence="1">
    <location>
        <begin position="93"/>
        <end position="116"/>
    </location>
</feature>
<dbReference type="InterPro" id="IPR052709">
    <property type="entry name" value="Transposase-MT_Hybrid"/>
</dbReference>
<dbReference type="GO" id="GO:0003697">
    <property type="term" value="F:single-stranded DNA binding"/>
    <property type="evidence" value="ECO:0007669"/>
    <property type="project" value="TreeGrafter"/>
</dbReference>
<feature type="domain" description="Mos1 transposase HTH" evidence="2">
    <location>
        <begin position="45"/>
        <end position="94"/>
    </location>
</feature>
<proteinExistence type="predicted"/>
<dbReference type="InterPro" id="IPR036397">
    <property type="entry name" value="RNaseH_sf"/>
</dbReference>
<dbReference type="GO" id="GO:0006303">
    <property type="term" value="P:double-strand break repair via nonhomologous end joining"/>
    <property type="evidence" value="ECO:0007669"/>
    <property type="project" value="TreeGrafter"/>
</dbReference>
<evidence type="ECO:0000313" key="4">
    <source>
        <dbReference type="Proteomes" id="UP001162480"/>
    </source>
</evidence>
<dbReference type="AlphaFoldDB" id="A0AA36F761"/>
<gene>
    <name evidence="3" type="ORF">OCTVUL_1B014170</name>
</gene>
<dbReference type="GO" id="GO:0003690">
    <property type="term" value="F:double-stranded DNA binding"/>
    <property type="evidence" value="ECO:0007669"/>
    <property type="project" value="TreeGrafter"/>
</dbReference>
<dbReference type="GO" id="GO:0031297">
    <property type="term" value="P:replication fork processing"/>
    <property type="evidence" value="ECO:0007669"/>
    <property type="project" value="TreeGrafter"/>
</dbReference>
<dbReference type="Pfam" id="PF17906">
    <property type="entry name" value="HTH_48"/>
    <property type="match status" value="1"/>
</dbReference>
<dbReference type="GO" id="GO:0042800">
    <property type="term" value="F:histone H3K4 methyltransferase activity"/>
    <property type="evidence" value="ECO:0007669"/>
    <property type="project" value="TreeGrafter"/>
</dbReference>
<sequence length="266" mass="30621">MTLKLMLSDCVLNQDHMKICKYSIKEEQDFILQREALYSKMPMNKIELQVLIRYCWKRGLSTRKSAEEICAAEGEGTIAYAAISKWHKRLDSGDMTLEDEPPRSGRPLRLDDGDLQTGLNIAPSSSTRELADELGVGKSTIHRHLRQLDFVHKKQRQDPHELTEAQANRRVEICRQLLSNPLDDCFWKRIVTSDEKWKRPVNEMSVTGLEIDCSVAMKNGLLNLIHKLHCKEFYLKQNSLATGRSVSQDPQFKVRVVDNDIKRSLN</sequence>